<evidence type="ECO:0000313" key="2">
    <source>
        <dbReference type="Proteomes" id="UP000823388"/>
    </source>
</evidence>
<name>A0A8T0VET2_PANVG</name>
<organism evidence="1 2">
    <name type="scientific">Panicum virgatum</name>
    <name type="common">Blackwell switchgrass</name>
    <dbReference type="NCBI Taxonomy" id="38727"/>
    <lineage>
        <taxon>Eukaryota</taxon>
        <taxon>Viridiplantae</taxon>
        <taxon>Streptophyta</taxon>
        <taxon>Embryophyta</taxon>
        <taxon>Tracheophyta</taxon>
        <taxon>Spermatophyta</taxon>
        <taxon>Magnoliopsida</taxon>
        <taxon>Liliopsida</taxon>
        <taxon>Poales</taxon>
        <taxon>Poaceae</taxon>
        <taxon>PACMAD clade</taxon>
        <taxon>Panicoideae</taxon>
        <taxon>Panicodae</taxon>
        <taxon>Paniceae</taxon>
        <taxon>Panicinae</taxon>
        <taxon>Panicum</taxon>
        <taxon>Panicum sect. Hiantes</taxon>
    </lineage>
</organism>
<sequence>MRFAGLSPIKQTIGHSKVFAKPPPSTALCPATPCDGVRPRRLTTKTGPPALPLRHRCDRGYKDRHGAIWSVVDAVVAGARAFSEVRAGARAPPHRRRASPPAEIGTASLFPFFSAYKVTAGPGTAWAHRSSPAVAAVTMSALGIWRSEASWVAGNSLRCWGTIAC</sequence>
<evidence type="ECO:0000313" key="1">
    <source>
        <dbReference type="EMBL" id="KAG2630279.1"/>
    </source>
</evidence>
<gene>
    <name evidence="1" type="ORF">PVAP13_3KG481601</name>
</gene>
<protein>
    <submittedName>
        <fullName evidence="1">Uncharacterized protein</fullName>
    </submittedName>
</protein>
<proteinExistence type="predicted"/>
<dbReference type="Proteomes" id="UP000823388">
    <property type="component" value="Chromosome 3K"/>
</dbReference>
<keyword evidence="2" id="KW-1185">Reference proteome</keyword>
<reference evidence="1" key="1">
    <citation type="submission" date="2020-05" db="EMBL/GenBank/DDBJ databases">
        <title>WGS assembly of Panicum virgatum.</title>
        <authorList>
            <person name="Lovell J.T."/>
            <person name="Jenkins J."/>
            <person name="Shu S."/>
            <person name="Juenger T.E."/>
            <person name="Schmutz J."/>
        </authorList>
    </citation>
    <scope>NUCLEOTIDE SEQUENCE</scope>
    <source>
        <strain evidence="1">AP13</strain>
    </source>
</reference>
<dbReference type="EMBL" id="CM029041">
    <property type="protein sequence ID" value="KAG2630279.1"/>
    <property type="molecule type" value="Genomic_DNA"/>
</dbReference>
<accession>A0A8T0VET2</accession>
<comment type="caution">
    <text evidence="1">The sequence shown here is derived from an EMBL/GenBank/DDBJ whole genome shotgun (WGS) entry which is preliminary data.</text>
</comment>
<dbReference type="AlphaFoldDB" id="A0A8T0VET2"/>